<dbReference type="OrthoDB" id="6428749at2759"/>
<dbReference type="STRING" id="4999.A0A1Y1UBR6"/>
<evidence type="ECO:0000313" key="9">
    <source>
        <dbReference type="Proteomes" id="UP000193218"/>
    </source>
</evidence>
<dbReference type="PANTHER" id="PTHR46072:SF2">
    <property type="entry name" value="AMIDASE (EUROFUNG)"/>
    <property type="match status" value="1"/>
</dbReference>
<evidence type="ECO:0000259" key="7">
    <source>
        <dbReference type="Pfam" id="PF01425"/>
    </source>
</evidence>
<comment type="catalytic activity">
    <reaction evidence="1">
        <text>a monocarboxylic acid amide + H2O = a monocarboxylate + NH4(+)</text>
        <dbReference type="Rhea" id="RHEA:12020"/>
        <dbReference type="ChEBI" id="CHEBI:15377"/>
        <dbReference type="ChEBI" id="CHEBI:28938"/>
        <dbReference type="ChEBI" id="CHEBI:35757"/>
        <dbReference type="ChEBI" id="CHEBI:83628"/>
        <dbReference type="EC" id="3.5.1.4"/>
    </reaction>
</comment>
<dbReference type="GeneID" id="33559437"/>
<gene>
    <name evidence="8" type="ORF">BD324DRAFT_646479</name>
</gene>
<sequence>MEPRIWQQIAVRRCAEVKGMLPKGMLMSSPPPSSILDVSDIPRKFLDISDILLTEKLTISELLGRISAGSLTATQVINAFFHRACIAHQLTNCLTEVFFDRALERAAELDRHLKATGQVLGPLHGLPISLKDQIDVQGTEQNMCYVGLVGTKARDNAVIVDILLRQGAILYCKTNMAQGIMGAEGYNNVYGRTLNPLNRSLTCGGSSGGEGALIGMRGALMGVGSDIGGSIRLPAAFQGLYALKPSYGRIPYANTSSSFEGQETIRSVLGPITASVDGLKVFTKAVLETAPWDCDPWTPRMPWSEERYNLIDHGGLKGPLCFAILWDDKIVKPSPPYWRALKELKSALLHAGHFVTDWEPFKMEEAAASWMDILNADGGKDLKQHLALSGEPRLNDVLDRSVTERSVSEYWRLCHRRTTLMKESLDHWMSTATTTPTQRPVDAIVAPVAGCVPMRHDEPLLGNYTTFCNLMDYTTALMPVTKVLPHIDTRPPSHEFYSSADQDNYTRYDPELYRDGGVGIQIIGKRYEEEAVIRMTEIADQALKVHLAAS</sequence>
<dbReference type="Pfam" id="PF01425">
    <property type="entry name" value="Amidase"/>
    <property type="match status" value="1"/>
</dbReference>
<dbReference type="PANTHER" id="PTHR46072">
    <property type="entry name" value="AMIDASE-RELATED-RELATED"/>
    <property type="match status" value="1"/>
</dbReference>
<dbReference type="FunCoup" id="A0A1Y1UBR6">
    <property type="interactions" value="47"/>
</dbReference>
<feature type="domain" description="Amidase" evidence="7">
    <location>
        <begin position="76"/>
        <end position="532"/>
    </location>
</feature>
<feature type="binding site" evidence="6">
    <location>
        <position position="206"/>
    </location>
    <ligand>
        <name>substrate</name>
    </ligand>
</feature>
<dbReference type="InterPro" id="IPR023631">
    <property type="entry name" value="Amidase_dom"/>
</dbReference>
<dbReference type="InParanoid" id="A0A1Y1UBR6"/>
<dbReference type="GO" id="GO:0004040">
    <property type="term" value="F:amidase activity"/>
    <property type="evidence" value="ECO:0007669"/>
    <property type="project" value="UniProtKB-EC"/>
</dbReference>
<feature type="active site" description="Charge relay system" evidence="5">
    <location>
        <position position="131"/>
    </location>
</feature>
<dbReference type="PROSITE" id="PS00571">
    <property type="entry name" value="AMIDASES"/>
    <property type="match status" value="1"/>
</dbReference>
<evidence type="ECO:0000256" key="1">
    <source>
        <dbReference type="ARBA" id="ARBA00001311"/>
    </source>
</evidence>
<evidence type="ECO:0000256" key="4">
    <source>
        <dbReference type="ARBA" id="ARBA00022801"/>
    </source>
</evidence>
<comment type="caution">
    <text evidence="8">The sequence shown here is derived from an EMBL/GenBank/DDBJ whole genome shotgun (WGS) entry which is preliminary data.</text>
</comment>
<protein>
    <recommendedName>
        <fullName evidence="3">amidase</fullName>
        <ecNumber evidence="3">3.5.1.4</ecNumber>
    </recommendedName>
</protein>
<keyword evidence="9" id="KW-1185">Reference proteome</keyword>
<keyword evidence="4" id="KW-0378">Hydrolase</keyword>
<reference evidence="8 9" key="1">
    <citation type="submission" date="2017-03" db="EMBL/GenBank/DDBJ databases">
        <title>Widespread Adenine N6-methylation of Active Genes in Fungi.</title>
        <authorList>
            <consortium name="DOE Joint Genome Institute"/>
            <person name="Mondo S.J."/>
            <person name="Dannebaum R.O."/>
            <person name="Kuo R.C."/>
            <person name="Louie K.B."/>
            <person name="Bewick A.J."/>
            <person name="Labutti K."/>
            <person name="Haridas S."/>
            <person name="Kuo A."/>
            <person name="Salamov A."/>
            <person name="Ahrendt S.R."/>
            <person name="Lau R."/>
            <person name="Bowen B.P."/>
            <person name="Lipzen A."/>
            <person name="Sullivan W."/>
            <person name="Andreopoulos W.B."/>
            <person name="Clum A."/>
            <person name="Lindquist E."/>
            <person name="Daum C."/>
            <person name="Northen T.R."/>
            <person name="Ramamoorthy G."/>
            <person name="Schmitz R.J."/>
            <person name="Gryganskyi A."/>
            <person name="Culley D."/>
            <person name="Magnuson J."/>
            <person name="James T.Y."/>
            <person name="O'Malley M.A."/>
            <person name="Stajich J.E."/>
            <person name="Spatafora J.W."/>
            <person name="Visel A."/>
            <person name="Grigoriev I.V."/>
        </authorList>
    </citation>
    <scope>NUCLEOTIDE SEQUENCE [LARGE SCALE GENOMIC DNA]</scope>
    <source>
        <strain evidence="8 9">NRRL Y-17943</strain>
    </source>
</reference>
<feature type="binding site" evidence="6">
    <location>
        <begin position="227"/>
        <end position="230"/>
    </location>
    <ligand>
        <name>substrate</name>
    </ligand>
</feature>
<dbReference type="AlphaFoldDB" id="A0A1Y1UBR6"/>
<comment type="similarity">
    <text evidence="2">Belongs to the amidase family.</text>
</comment>
<dbReference type="InterPro" id="IPR036928">
    <property type="entry name" value="AS_sf"/>
</dbReference>
<dbReference type="EMBL" id="NBSH01000011">
    <property type="protein sequence ID" value="ORX35483.1"/>
    <property type="molecule type" value="Genomic_DNA"/>
</dbReference>
<evidence type="ECO:0000256" key="3">
    <source>
        <dbReference type="ARBA" id="ARBA00012922"/>
    </source>
</evidence>
<dbReference type="EC" id="3.5.1.4" evidence="3"/>
<proteinExistence type="inferred from homology"/>
<evidence type="ECO:0000256" key="5">
    <source>
        <dbReference type="PIRSR" id="PIRSR001221-1"/>
    </source>
</evidence>
<dbReference type="PIRSF" id="PIRSF001221">
    <property type="entry name" value="Amidase_fungi"/>
    <property type="match status" value="1"/>
</dbReference>
<dbReference type="SUPFAM" id="SSF75304">
    <property type="entry name" value="Amidase signature (AS) enzymes"/>
    <property type="match status" value="1"/>
</dbReference>
<dbReference type="Proteomes" id="UP000193218">
    <property type="component" value="Unassembled WGS sequence"/>
</dbReference>
<dbReference type="InterPro" id="IPR020556">
    <property type="entry name" value="Amidase_CS"/>
</dbReference>
<dbReference type="Gene3D" id="3.90.1300.10">
    <property type="entry name" value="Amidase signature (AS) domain"/>
    <property type="match status" value="1"/>
</dbReference>
<organism evidence="8 9">
    <name type="scientific">Kockovaella imperatae</name>
    <dbReference type="NCBI Taxonomy" id="4999"/>
    <lineage>
        <taxon>Eukaryota</taxon>
        <taxon>Fungi</taxon>
        <taxon>Dikarya</taxon>
        <taxon>Basidiomycota</taxon>
        <taxon>Agaricomycotina</taxon>
        <taxon>Tremellomycetes</taxon>
        <taxon>Tremellales</taxon>
        <taxon>Cuniculitremaceae</taxon>
        <taxon>Kockovaella</taxon>
    </lineage>
</organism>
<accession>A0A1Y1UBR6</accession>
<evidence type="ECO:0000256" key="2">
    <source>
        <dbReference type="ARBA" id="ARBA00009199"/>
    </source>
</evidence>
<feature type="binding site" evidence="6">
    <location>
        <position position="180"/>
    </location>
    <ligand>
        <name>substrate</name>
    </ligand>
</feature>
<dbReference type="RefSeq" id="XP_021869673.1">
    <property type="nucleotide sequence ID" value="XM_022017628.1"/>
</dbReference>
<feature type="active site" description="Charge relay system" evidence="5">
    <location>
        <position position="206"/>
    </location>
</feature>
<evidence type="ECO:0000313" key="8">
    <source>
        <dbReference type="EMBL" id="ORX35483.1"/>
    </source>
</evidence>
<name>A0A1Y1UBR6_9TREE</name>
<feature type="active site" description="Acyl-ester intermediate" evidence="5">
    <location>
        <position position="230"/>
    </location>
</feature>
<evidence type="ECO:0000256" key="6">
    <source>
        <dbReference type="PIRSR" id="PIRSR001221-2"/>
    </source>
</evidence>